<evidence type="ECO:0000259" key="1">
    <source>
        <dbReference type="Pfam" id="PF24819"/>
    </source>
</evidence>
<dbReference type="RefSeq" id="WP_139915648.1">
    <property type="nucleotide sequence ID" value="NZ_CBCSLE010000021.1"/>
</dbReference>
<sequence>MRPVSFPVATTYEDEDWVVTFASTREELRPLGEPGFIEEDSLRTAGGREFHWAFELESGLRFSLRWSEEMKYSVVVADPPDPSAVVAALRALGMNTEFVTRELPEDRHLRRRMARGCVWLFTGEGAVQVTAVFSRKALADAWLAEKHLSGELVAYPLDTSVYEAERRWGIPEVPQLGPEGIQCFVGRVAERYTYRDGNPVNPGVPSP</sequence>
<dbReference type="InterPro" id="IPR056127">
    <property type="entry name" value="DUF7710"/>
</dbReference>
<dbReference type="AlphaFoldDB" id="A0A7X4YCB4"/>
<proteinExistence type="predicted"/>
<organism evidence="2 3">
    <name type="scientific">Corallococcus exiguus</name>
    <dbReference type="NCBI Taxonomy" id="83462"/>
    <lineage>
        <taxon>Bacteria</taxon>
        <taxon>Pseudomonadati</taxon>
        <taxon>Myxococcota</taxon>
        <taxon>Myxococcia</taxon>
        <taxon>Myxococcales</taxon>
        <taxon>Cystobacterineae</taxon>
        <taxon>Myxococcaceae</taxon>
        <taxon>Corallococcus</taxon>
    </lineage>
</organism>
<feature type="domain" description="DUF7710" evidence="1">
    <location>
        <begin position="118"/>
        <end position="198"/>
    </location>
</feature>
<evidence type="ECO:0000313" key="3">
    <source>
        <dbReference type="Proteomes" id="UP000537825"/>
    </source>
</evidence>
<dbReference type="Pfam" id="PF24819">
    <property type="entry name" value="DUF7710"/>
    <property type="match status" value="1"/>
</dbReference>
<reference evidence="2 3" key="1">
    <citation type="submission" date="2020-01" db="EMBL/GenBank/DDBJ databases">
        <title>The draft genome sequence of Corallococcus exiguus DSM 14696.</title>
        <authorList>
            <person name="Zhang X."/>
            <person name="Zhu H."/>
        </authorList>
    </citation>
    <scope>NUCLEOTIDE SEQUENCE [LARGE SCALE GENOMIC DNA]</scope>
    <source>
        <strain evidence="2 3">DSM 14696</strain>
    </source>
</reference>
<protein>
    <recommendedName>
        <fullName evidence="1">DUF7710 domain-containing protein</fullName>
    </recommendedName>
</protein>
<dbReference type="EMBL" id="JAAAPK010000006">
    <property type="protein sequence ID" value="NBC42833.1"/>
    <property type="molecule type" value="Genomic_DNA"/>
</dbReference>
<evidence type="ECO:0000313" key="2">
    <source>
        <dbReference type="EMBL" id="NBC42833.1"/>
    </source>
</evidence>
<keyword evidence="3" id="KW-1185">Reference proteome</keyword>
<dbReference type="Proteomes" id="UP000537825">
    <property type="component" value="Unassembled WGS sequence"/>
</dbReference>
<comment type="caution">
    <text evidence="2">The sequence shown here is derived from an EMBL/GenBank/DDBJ whole genome shotgun (WGS) entry which is preliminary data.</text>
</comment>
<gene>
    <name evidence="2" type="ORF">GTZ93_23815</name>
</gene>
<accession>A0A7X4YCB4</accession>
<name>A0A7X4YCB4_9BACT</name>